<evidence type="ECO:0000256" key="5">
    <source>
        <dbReference type="ARBA" id="ARBA00013187"/>
    </source>
</evidence>
<evidence type="ECO:0000256" key="4">
    <source>
        <dbReference type="ARBA" id="ARBA00011738"/>
    </source>
</evidence>
<dbReference type="InterPro" id="IPR015424">
    <property type="entry name" value="PyrdxlP-dep_Trfase"/>
</dbReference>
<keyword evidence="6 14" id="KW-0808">Transferase</keyword>
<evidence type="ECO:0000256" key="8">
    <source>
        <dbReference type="ARBA" id="ARBA00022898"/>
    </source>
</evidence>
<comment type="pathway">
    <text evidence="2">Cofactor biosynthesis; biotin biosynthesis.</text>
</comment>
<dbReference type="Proteomes" id="UP000292235">
    <property type="component" value="Chromosome"/>
</dbReference>
<evidence type="ECO:0000256" key="10">
    <source>
        <dbReference type="ARBA" id="ARBA00033381"/>
    </source>
</evidence>
<dbReference type="GO" id="GO:0030170">
    <property type="term" value="F:pyridoxal phosphate binding"/>
    <property type="evidence" value="ECO:0007669"/>
    <property type="project" value="InterPro"/>
</dbReference>
<proteinExistence type="inferred from homology"/>
<dbReference type="InterPro" id="IPR001917">
    <property type="entry name" value="Aminotrans_II_pyridoxalP_BS"/>
</dbReference>
<accession>A0A4P6PY48</accession>
<dbReference type="PROSITE" id="PS00599">
    <property type="entry name" value="AA_TRANSFER_CLASS_2"/>
    <property type="match status" value="1"/>
</dbReference>
<evidence type="ECO:0000256" key="6">
    <source>
        <dbReference type="ARBA" id="ARBA00022679"/>
    </source>
</evidence>
<dbReference type="EC" id="2.3.1.47" evidence="5"/>
<comment type="cofactor">
    <cofactor evidence="1 12">
        <name>pyridoxal 5'-phosphate</name>
        <dbReference type="ChEBI" id="CHEBI:597326"/>
    </cofactor>
</comment>
<keyword evidence="8 12" id="KW-0663">Pyridoxal phosphate</keyword>
<feature type="domain" description="Aminotransferase class I/classII large" evidence="13">
    <location>
        <begin position="40"/>
        <end position="382"/>
    </location>
</feature>
<dbReference type="EMBL" id="CP036455">
    <property type="protein sequence ID" value="QBI53206.1"/>
    <property type="molecule type" value="Genomic_DNA"/>
</dbReference>
<keyword evidence="7" id="KW-0093">Biotin biosynthesis</keyword>
<evidence type="ECO:0000256" key="3">
    <source>
        <dbReference type="ARBA" id="ARBA00010008"/>
    </source>
</evidence>
<evidence type="ECO:0000256" key="12">
    <source>
        <dbReference type="RuleBase" id="RU003693"/>
    </source>
</evidence>
<evidence type="ECO:0000259" key="13">
    <source>
        <dbReference type="Pfam" id="PF00155"/>
    </source>
</evidence>
<gene>
    <name evidence="14" type="primary">bioF1</name>
    <name evidence="14" type="ORF">EKD16_07050</name>
</gene>
<dbReference type="GO" id="GO:0008710">
    <property type="term" value="F:8-amino-7-oxononanoate synthase activity"/>
    <property type="evidence" value="ECO:0007669"/>
    <property type="project" value="UniProtKB-EC"/>
</dbReference>
<dbReference type="SUPFAM" id="SSF53383">
    <property type="entry name" value="PLP-dependent transferases"/>
    <property type="match status" value="1"/>
</dbReference>
<dbReference type="InterPro" id="IPR050087">
    <property type="entry name" value="AON_synthase_class-II"/>
</dbReference>
<evidence type="ECO:0000256" key="2">
    <source>
        <dbReference type="ARBA" id="ARBA00004746"/>
    </source>
</evidence>
<dbReference type="GO" id="GO:0009102">
    <property type="term" value="P:biotin biosynthetic process"/>
    <property type="evidence" value="ECO:0007669"/>
    <property type="project" value="UniProtKB-KW"/>
</dbReference>
<keyword evidence="14" id="KW-0012">Acyltransferase</keyword>
<dbReference type="Pfam" id="PF00155">
    <property type="entry name" value="Aminotran_1_2"/>
    <property type="match status" value="1"/>
</dbReference>
<evidence type="ECO:0000313" key="14">
    <source>
        <dbReference type="EMBL" id="QBI53206.1"/>
    </source>
</evidence>
<dbReference type="PANTHER" id="PTHR13693:SF100">
    <property type="entry name" value="8-AMINO-7-OXONONANOATE SYNTHASE"/>
    <property type="match status" value="1"/>
</dbReference>
<reference evidence="14 15" key="1">
    <citation type="submission" date="2019-02" db="EMBL/GenBank/DDBJ databases">
        <authorList>
            <person name="Khodamoradi S."/>
            <person name="Hahnke R.L."/>
            <person name="Kaempfer P."/>
            <person name="Schumann P."/>
            <person name="Rohde M."/>
            <person name="Steinert M."/>
            <person name="Luzhetskyy A."/>
            <person name="Wink J."/>
            <person name="Ruckert C."/>
        </authorList>
    </citation>
    <scope>NUCLEOTIDE SEQUENCE [LARGE SCALE GENOMIC DNA]</scope>
    <source>
        <strain evidence="14 15">M2</strain>
    </source>
</reference>
<dbReference type="OrthoDB" id="9807157at2"/>
<dbReference type="InterPro" id="IPR004839">
    <property type="entry name" value="Aminotransferase_I/II_large"/>
</dbReference>
<comment type="subunit">
    <text evidence="4">Homodimer.</text>
</comment>
<dbReference type="Gene3D" id="3.90.1150.10">
    <property type="entry name" value="Aspartate Aminotransferase, domain 1"/>
    <property type="match status" value="1"/>
</dbReference>
<evidence type="ECO:0000256" key="11">
    <source>
        <dbReference type="ARBA" id="ARBA00047715"/>
    </source>
</evidence>
<dbReference type="RefSeq" id="WP_131097609.1">
    <property type="nucleotide sequence ID" value="NZ_CP036455.1"/>
</dbReference>
<name>A0A4P6PY48_9ACTN</name>
<evidence type="ECO:0000256" key="7">
    <source>
        <dbReference type="ARBA" id="ARBA00022756"/>
    </source>
</evidence>
<keyword evidence="15" id="KW-1185">Reference proteome</keyword>
<dbReference type="AlphaFoldDB" id="A0A4P6PY48"/>
<evidence type="ECO:0000313" key="15">
    <source>
        <dbReference type="Proteomes" id="UP000292235"/>
    </source>
</evidence>
<sequence>MATRSPAPFDRLADAARERASAGLTRRLRPRSADPGAGTVDLAGNDYLAFARHPDVTAAAAAAARRWGAGATGSRLVTGDTMLHRELEDELADFCGTEAALVFSSGYTANLGMVTSLSGPSAALVCDRNNHASLIDAARLAKAAGTRVLLFDHADTAAAEAALADAGREHRMLLTDTVFSVDGDLTDTAALARACAEDGAALLLDDAHGLGVVGEGGAGALTAAGLRGAPGAAAAVTLSKSLGAQGGAVLGPGALVRHLVETARSFVFDTGLAPPAAGGALAALRLLRAEPERPGRLRSVALRLSAGLNAAGLDATRPDAAVVSVAAPSRGEAVAWAERCRAAGVAVGCFRPPSVPDGRSRIRLTAHADLTDVQVERAVEVIAATGPTGGAR</sequence>
<dbReference type="PANTHER" id="PTHR13693">
    <property type="entry name" value="CLASS II AMINOTRANSFERASE/8-AMINO-7-OXONONANOATE SYNTHASE"/>
    <property type="match status" value="1"/>
</dbReference>
<dbReference type="KEGG" id="strr:EKD16_07050"/>
<dbReference type="Gene3D" id="3.40.640.10">
    <property type="entry name" value="Type I PLP-dependent aspartate aminotransferase-like (Major domain)"/>
    <property type="match status" value="1"/>
</dbReference>
<comment type="catalytic activity">
    <reaction evidence="11">
        <text>6-carboxyhexanoyl-[ACP] + L-alanine + H(+) = (8S)-8-amino-7-oxononanoate + holo-[ACP] + CO2</text>
        <dbReference type="Rhea" id="RHEA:42288"/>
        <dbReference type="Rhea" id="RHEA-COMP:9685"/>
        <dbReference type="Rhea" id="RHEA-COMP:9955"/>
        <dbReference type="ChEBI" id="CHEBI:15378"/>
        <dbReference type="ChEBI" id="CHEBI:16526"/>
        <dbReference type="ChEBI" id="CHEBI:57972"/>
        <dbReference type="ChEBI" id="CHEBI:64479"/>
        <dbReference type="ChEBI" id="CHEBI:78846"/>
        <dbReference type="ChEBI" id="CHEBI:149468"/>
        <dbReference type="EC" id="2.3.1.47"/>
    </reaction>
</comment>
<comment type="similarity">
    <text evidence="3">Belongs to the class-II pyridoxal-phosphate-dependent aminotransferase family. BioF subfamily.</text>
</comment>
<evidence type="ECO:0000256" key="1">
    <source>
        <dbReference type="ARBA" id="ARBA00001933"/>
    </source>
</evidence>
<evidence type="ECO:0000256" key="9">
    <source>
        <dbReference type="ARBA" id="ARBA00032610"/>
    </source>
</evidence>
<dbReference type="InterPro" id="IPR015421">
    <property type="entry name" value="PyrdxlP-dep_Trfase_major"/>
</dbReference>
<dbReference type="InterPro" id="IPR015422">
    <property type="entry name" value="PyrdxlP-dep_Trfase_small"/>
</dbReference>
<protein>
    <recommendedName>
        <fullName evidence="5">8-amino-7-oxononanoate synthase</fullName>
        <ecNumber evidence="5">2.3.1.47</ecNumber>
    </recommendedName>
    <alternativeName>
        <fullName evidence="9">7-keto-8-amino-pelargonic acid synthase</fullName>
    </alternativeName>
    <alternativeName>
        <fullName evidence="10">8-amino-7-ketopelargonate synthase</fullName>
    </alternativeName>
</protein>
<organism evidence="14 15">
    <name type="scientific">Streptomonospora litoralis</name>
    <dbReference type="NCBI Taxonomy" id="2498135"/>
    <lineage>
        <taxon>Bacteria</taxon>
        <taxon>Bacillati</taxon>
        <taxon>Actinomycetota</taxon>
        <taxon>Actinomycetes</taxon>
        <taxon>Streptosporangiales</taxon>
        <taxon>Nocardiopsidaceae</taxon>
        <taxon>Streptomonospora</taxon>
    </lineage>
</organism>